<evidence type="ECO:0000313" key="3">
    <source>
        <dbReference type="EMBL" id="KZP32648.1"/>
    </source>
</evidence>
<keyword evidence="2" id="KW-0472">Membrane</keyword>
<name>A0A166VEQ4_9AGAM</name>
<sequence length="495" mass="52734">MSEYGSFAVRRRSSLLADDNTTTTTTRRRGITGRGHFRKARDSATGVAGLGTSPSSPTRFWTLNPAPTSNPQPTTPVHPQPTKTRGPNDRHVTPGTPLRAFAPAPSFAPSLLPTALPQPSTSTHAPSKRMGLCPRCYVKAARAASSQMRARVSLVGTDSPRALAPPPHHTRSYHSPRARSKRAGVSLGHIPALCRPSRVHTSVCARSCSTVPALPPAGPLPAPSSTPPRTLVICAGCSRQAATAQPPIDSVPFCIRVYLTTIHRFPRSRVRNASALAAPSRSPPTRLPPLHLLGPPALQTGHQKLLLSLTNALAGTLNAQALGRVPGMEVFGFLGGSYLYLLLLPFLSLSGFNLCYIVLYYMAPAPEEWGAGGQDRVCSKAKSGNGRDGCGGCSSSRQHSHIAITHFLTPPRVARAPRHPEHSSTAYGDRHFRFEATPDPREALQKTSTAFVPPALFGTVIFPAKVSHPGIPFPKGAAPAAGPGTNQPMMYHEYM</sequence>
<accession>A0A166VEQ4</accession>
<feature type="region of interest" description="Disordered" evidence="1">
    <location>
        <begin position="18"/>
        <end position="94"/>
    </location>
</feature>
<keyword evidence="4" id="KW-1185">Reference proteome</keyword>
<evidence type="ECO:0000256" key="1">
    <source>
        <dbReference type="SAM" id="MobiDB-lite"/>
    </source>
</evidence>
<feature type="compositionally biased region" description="Polar residues" evidence="1">
    <location>
        <begin position="52"/>
        <end position="67"/>
    </location>
</feature>
<proteinExistence type="predicted"/>
<keyword evidence="2" id="KW-0812">Transmembrane</keyword>
<reference evidence="3 4" key="1">
    <citation type="journal article" date="2016" name="Mol. Biol. Evol.">
        <title>Comparative Genomics of Early-Diverging Mushroom-Forming Fungi Provides Insights into the Origins of Lignocellulose Decay Capabilities.</title>
        <authorList>
            <person name="Nagy L.G."/>
            <person name="Riley R."/>
            <person name="Tritt A."/>
            <person name="Adam C."/>
            <person name="Daum C."/>
            <person name="Floudas D."/>
            <person name="Sun H."/>
            <person name="Yadav J.S."/>
            <person name="Pangilinan J."/>
            <person name="Larsson K.H."/>
            <person name="Matsuura K."/>
            <person name="Barry K."/>
            <person name="Labutti K."/>
            <person name="Kuo R."/>
            <person name="Ohm R.A."/>
            <person name="Bhattacharya S.S."/>
            <person name="Shirouzu T."/>
            <person name="Yoshinaga Y."/>
            <person name="Martin F.M."/>
            <person name="Grigoriev I.V."/>
            <person name="Hibbett D.S."/>
        </authorList>
    </citation>
    <scope>NUCLEOTIDE SEQUENCE [LARGE SCALE GENOMIC DNA]</scope>
    <source>
        <strain evidence="3 4">CBS 109695</strain>
    </source>
</reference>
<keyword evidence="2" id="KW-1133">Transmembrane helix</keyword>
<feature type="region of interest" description="Disordered" evidence="1">
    <location>
        <begin position="158"/>
        <end position="179"/>
    </location>
</feature>
<protein>
    <submittedName>
        <fullName evidence="3">Uncharacterized protein</fullName>
    </submittedName>
</protein>
<dbReference type="Proteomes" id="UP000076532">
    <property type="component" value="Unassembled WGS sequence"/>
</dbReference>
<evidence type="ECO:0000313" key="4">
    <source>
        <dbReference type="Proteomes" id="UP000076532"/>
    </source>
</evidence>
<feature type="compositionally biased region" description="Basic residues" evidence="1">
    <location>
        <begin position="26"/>
        <end position="39"/>
    </location>
</feature>
<feature type="compositionally biased region" description="Pro residues" evidence="1">
    <location>
        <begin position="68"/>
        <end position="79"/>
    </location>
</feature>
<dbReference type="EMBL" id="KV417485">
    <property type="protein sequence ID" value="KZP32648.1"/>
    <property type="molecule type" value="Genomic_DNA"/>
</dbReference>
<feature type="compositionally biased region" description="Basic residues" evidence="1">
    <location>
        <begin position="168"/>
        <end position="179"/>
    </location>
</feature>
<feature type="transmembrane region" description="Helical" evidence="2">
    <location>
        <begin position="338"/>
        <end position="361"/>
    </location>
</feature>
<evidence type="ECO:0000256" key="2">
    <source>
        <dbReference type="SAM" id="Phobius"/>
    </source>
</evidence>
<organism evidence="3 4">
    <name type="scientific">Athelia psychrophila</name>
    <dbReference type="NCBI Taxonomy" id="1759441"/>
    <lineage>
        <taxon>Eukaryota</taxon>
        <taxon>Fungi</taxon>
        <taxon>Dikarya</taxon>
        <taxon>Basidiomycota</taxon>
        <taxon>Agaricomycotina</taxon>
        <taxon>Agaricomycetes</taxon>
        <taxon>Agaricomycetidae</taxon>
        <taxon>Atheliales</taxon>
        <taxon>Atheliaceae</taxon>
        <taxon>Athelia</taxon>
    </lineage>
</organism>
<gene>
    <name evidence="3" type="ORF">FIBSPDRAFT_925123</name>
</gene>
<dbReference type="AlphaFoldDB" id="A0A166VEQ4"/>